<reference evidence="1 2" key="1">
    <citation type="journal article" date="2022" name="G3 (Bethesda)">
        <title>Whole-genome sequence and methylome profiling of the almond [Prunus dulcis (Mill.) D.A. Webb] cultivar 'Nonpareil'.</title>
        <authorList>
            <person name="D'Amico-Willman K.M."/>
            <person name="Ouma W.Z."/>
            <person name="Meulia T."/>
            <person name="Sideli G.M."/>
            <person name="Gradziel T.M."/>
            <person name="Fresnedo-Ramirez J."/>
        </authorList>
    </citation>
    <scope>NUCLEOTIDE SEQUENCE [LARGE SCALE GENOMIC DNA]</scope>
    <source>
        <strain evidence="1">Clone GOH B32 T37-40</strain>
    </source>
</reference>
<evidence type="ECO:0000313" key="1">
    <source>
        <dbReference type="EMBL" id="KAI5337949.1"/>
    </source>
</evidence>
<proteinExistence type="predicted"/>
<gene>
    <name evidence="1" type="ORF">L3X38_017220</name>
</gene>
<dbReference type="AlphaFoldDB" id="A0AAD4W6X3"/>
<keyword evidence="2" id="KW-1185">Reference proteome</keyword>
<accession>A0AAD4W6X3</accession>
<dbReference type="Proteomes" id="UP001054821">
    <property type="component" value="Chromosome 3"/>
</dbReference>
<organism evidence="1 2">
    <name type="scientific">Prunus dulcis</name>
    <name type="common">Almond</name>
    <name type="synonym">Amygdalus dulcis</name>
    <dbReference type="NCBI Taxonomy" id="3755"/>
    <lineage>
        <taxon>Eukaryota</taxon>
        <taxon>Viridiplantae</taxon>
        <taxon>Streptophyta</taxon>
        <taxon>Embryophyta</taxon>
        <taxon>Tracheophyta</taxon>
        <taxon>Spermatophyta</taxon>
        <taxon>Magnoliopsida</taxon>
        <taxon>eudicotyledons</taxon>
        <taxon>Gunneridae</taxon>
        <taxon>Pentapetalae</taxon>
        <taxon>rosids</taxon>
        <taxon>fabids</taxon>
        <taxon>Rosales</taxon>
        <taxon>Rosaceae</taxon>
        <taxon>Amygdaloideae</taxon>
        <taxon>Amygdaleae</taxon>
        <taxon>Prunus</taxon>
    </lineage>
</organism>
<name>A0AAD4W6X3_PRUDU</name>
<dbReference type="EMBL" id="JAJFAZ020000003">
    <property type="protein sequence ID" value="KAI5337949.1"/>
    <property type="molecule type" value="Genomic_DNA"/>
</dbReference>
<evidence type="ECO:0000313" key="2">
    <source>
        <dbReference type="Proteomes" id="UP001054821"/>
    </source>
</evidence>
<comment type="caution">
    <text evidence="1">The sequence shown here is derived from an EMBL/GenBank/DDBJ whole genome shotgun (WGS) entry which is preliminary data.</text>
</comment>
<sequence>MIYLQDKRSVLSNPSSKRKVDVKSSRNRAAASLAKDAFYRRLKAFFPHLPNFKCLFETLSFVAETFIFLYVGMDALDIEKWRFISDRPGTSVVDEKIEPVYEILPASTLVLHQSPAEEVIQVTSFPETDNTNKISHDDLILEGTKPTYQLPERKNRGKPRV</sequence>
<protein>
    <submittedName>
        <fullName evidence="1">Uncharacterized protein</fullName>
    </submittedName>
</protein>